<dbReference type="STRING" id="1193502.SHALO_2327"/>
<dbReference type="AlphaFoldDB" id="A0A1D7TM65"/>
<dbReference type="EMBL" id="CP017111">
    <property type="protein sequence ID" value="AOO66087.1"/>
    <property type="molecule type" value="Genomic_DNA"/>
</dbReference>
<dbReference type="Proteomes" id="UP000094609">
    <property type="component" value="Chromosome"/>
</dbReference>
<protein>
    <recommendedName>
        <fullName evidence="3">Lipoprotein</fullName>
    </recommendedName>
</protein>
<proteinExistence type="predicted"/>
<evidence type="ECO:0008006" key="3">
    <source>
        <dbReference type="Google" id="ProtNLM"/>
    </source>
</evidence>
<accession>A0A1D7TM65</accession>
<dbReference type="RefSeq" id="WP_069478687.1">
    <property type="nucleotide sequence ID" value="NZ_CP017111.1"/>
</dbReference>
<dbReference type="PATRIC" id="fig|1193502.14.peg.2357"/>
<dbReference type="KEGG" id="shal:SHALO_2327"/>
<keyword evidence="2" id="KW-1185">Reference proteome</keyword>
<evidence type="ECO:0000313" key="1">
    <source>
        <dbReference type="EMBL" id="AOO66087.1"/>
    </source>
</evidence>
<organism evidence="1 2">
    <name type="scientific">Sulfurospirillum halorespirans DSM 13726</name>
    <dbReference type="NCBI Taxonomy" id="1193502"/>
    <lineage>
        <taxon>Bacteria</taxon>
        <taxon>Pseudomonadati</taxon>
        <taxon>Campylobacterota</taxon>
        <taxon>Epsilonproteobacteria</taxon>
        <taxon>Campylobacterales</taxon>
        <taxon>Sulfurospirillaceae</taxon>
        <taxon>Sulfurospirillum</taxon>
    </lineage>
</organism>
<name>A0A1D7TM65_9BACT</name>
<sequence length="253" mass="29692">MIRHGFLALFLLCGCAAPNQEKIGEVLQSHGATSLQYDFRKSVDNLILYKEKLDLRNPNGFSKESQKYIFTEMKNTKNTIRMQYNGAYLKTYDDYLRLAFDKNSTIPERNDFLILGIYKLLWESYKIGEGHQITTLSYDEERFKKLYYYLEVIKWKIKTGKDDKGRYLFLTWQNNWQVEFQNKLLVGQSPSWEMLENLSSIKSRKESIQDSSNFNFEILLSQIIFHVKNSARLIGKEPVDIGIDAMISVVLFL</sequence>
<dbReference type="PROSITE" id="PS51257">
    <property type="entry name" value="PROKAR_LIPOPROTEIN"/>
    <property type="match status" value="1"/>
</dbReference>
<gene>
    <name evidence="1" type="ORF">SHALO_2327</name>
</gene>
<evidence type="ECO:0000313" key="2">
    <source>
        <dbReference type="Proteomes" id="UP000094609"/>
    </source>
</evidence>
<reference evidence="2" key="1">
    <citation type="submission" date="2016-08" db="EMBL/GenBank/DDBJ databases">
        <title>Complete genome sequence of the organohalide-respiring Epsilonproteobacterium Sulfurospirillum halorespirans.</title>
        <authorList>
            <person name="Goris T."/>
            <person name="Zimmermann J."/>
            <person name="Schenz B."/>
            <person name="Lemos M."/>
            <person name="Hackermueller J."/>
            <person name="Diekert G."/>
        </authorList>
    </citation>
    <scope>NUCLEOTIDE SEQUENCE [LARGE SCALE GENOMIC DNA]</scope>
    <source>
        <strain>DSM 13726</strain>
        <strain evidence="2">PCE-M2</strain>
    </source>
</reference>